<gene>
    <name evidence="1" type="ORF">BLA3211_03541</name>
</gene>
<dbReference type="EMBL" id="CABWIL020000012">
    <property type="protein sequence ID" value="CAB3965665.1"/>
    <property type="molecule type" value="Genomic_DNA"/>
</dbReference>
<protein>
    <submittedName>
        <fullName evidence="1">Putative transposase</fullName>
    </submittedName>
</protein>
<evidence type="ECO:0000313" key="1">
    <source>
        <dbReference type="EMBL" id="CAB3965665.1"/>
    </source>
</evidence>
<dbReference type="Proteomes" id="UP000494301">
    <property type="component" value="Unassembled WGS sequence"/>
</dbReference>
<organism evidence="1 2">
    <name type="scientific">Burkholderia aenigmatica</name>
    <dbReference type="NCBI Taxonomy" id="2015348"/>
    <lineage>
        <taxon>Bacteria</taxon>
        <taxon>Pseudomonadati</taxon>
        <taxon>Pseudomonadota</taxon>
        <taxon>Betaproteobacteria</taxon>
        <taxon>Burkholderiales</taxon>
        <taxon>Burkholderiaceae</taxon>
        <taxon>Burkholderia</taxon>
        <taxon>Burkholderia cepacia complex</taxon>
    </lineage>
</organism>
<evidence type="ECO:0000313" key="2">
    <source>
        <dbReference type="Proteomes" id="UP000494301"/>
    </source>
</evidence>
<dbReference type="AlphaFoldDB" id="A0A6J5J277"/>
<name>A0A6J5J277_9BURK</name>
<reference evidence="1 2" key="1">
    <citation type="submission" date="2020-04" db="EMBL/GenBank/DDBJ databases">
        <authorList>
            <person name="Depoorter E."/>
        </authorList>
    </citation>
    <scope>NUCLEOTIDE SEQUENCE [LARGE SCALE GENOMIC DNA]</scope>
    <source>
        <strain evidence="1 2">BCC0217</strain>
    </source>
</reference>
<proteinExistence type="predicted"/>
<sequence>MRGADSYNESLFSTVRLEAFVPQAHPLRQVMVRGLEKVDPLLTLTMAADNLTRLRSLAALRPQSV</sequence>
<accession>A0A6J5J277</accession>